<sequence>MFHSNQTNNFDFFCEISLITVKMNDTKVFESFPGIFLYVNVWQLVSMNVICDVEIDVIVGLEIVNKHCLTFYCNASPCNQKYWQKQKKKQFIDFLRNDKNI</sequence>
<protein>
    <submittedName>
        <fullName evidence="1">(northern house mosquito) hypothetical protein</fullName>
    </submittedName>
</protein>
<proteinExistence type="predicted"/>
<accession>A0A8D8KHL7</accession>
<dbReference type="EMBL" id="HBUE01222632">
    <property type="protein sequence ID" value="CAG6540355.1"/>
    <property type="molecule type" value="Transcribed_RNA"/>
</dbReference>
<dbReference type="AlphaFoldDB" id="A0A8D8KHL7"/>
<reference evidence="1" key="1">
    <citation type="submission" date="2021-05" db="EMBL/GenBank/DDBJ databases">
        <authorList>
            <person name="Alioto T."/>
            <person name="Alioto T."/>
            <person name="Gomez Garrido J."/>
        </authorList>
    </citation>
    <scope>NUCLEOTIDE SEQUENCE</scope>
</reference>
<name>A0A8D8KHL7_CULPI</name>
<evidence type="ECO:0000313" key="1">
    <source>
        <dbReference type="EMBL" id="CAG6592424.1"/>
    </source>
</evidence>
<dbReference type="EMBL" id="HBUE01329302">
    <property type="protein sequence ID" value="CAG6592424.1"/>
    <property type="molecule type" value="Transcribed_RNA"/>
</dbReference>
<organism evidence="1">
    <name type="scientific">Culex pipiens</name>
    <name type="common">House mosquito</name>
    <dbReference type="NCBI Taxonomy" id="7175"/>
    <lineage>
        <taxon>Eukaryota</taxon>
        <taxon>Metazoa</taxon>
        <taxon>Ecdysozoa</taxon>
        <taxon>Arthropoda</taxon>
        <taxon>Hexapoda</taxon>
        <taxon>Insecta</taxon>
        <taxon>Pterygota</taxon>
        <taxon>Neoptera</taxon>
        <taxon>Endopterygota</taxon>
        <taxon>Diptera</taxon>
        <taxon>Nematocera</taxon>
        <taxon>Culicoidea</taxon>
        <taxon>Culicidae</taxon>
        <taxon>Culicinae</taxon>
        <taxon>Culicini</taxon>
        <taxon>Culex</taxon>
        <taxon>Culex</taxon>
    </lineage>
</organism>